<comment type="catalytic activity">
    <reaction evidence="18">
        <text>4 Fe(II)-[cytochrome c] + O2 + 8 H(+)(in) = 4 Fe(III)-[cytochrome c] + 2 H2O + 4 H(+)(out)</text>
        <dbReference type="Rhea" id="RHEA:11436"/>
        <dbReference type="Rhea" id="RHEA-COMP:10350"/>
        <dbReference type="Rhea" id="RHEA-COMP:14399"/>
        <dbReference type="ChEBI" id="CHEBI:15377"/>
        <dbReference type="ChEBI" id="CHEBI:15378"/>
        <dbReference type="ChEBI" id="CHEBI:15379"/>
        <dbReference type="ChEBI" id="CHEBI:29033"/>
        <dbReference type="ChEBI" id="CHEBI:29034"/>
        <dbReference type="EC" id="7.1.1.9"/>
    </reaction>
</comment>
<evidence type="ECO:0000256" key="17">
    <source>
        <dbReference type="ARBA" id="ARBA00023136"/>
    </source>
</evidence>
<accession>Q2SJS3</accession>
<comment type="cofactor">
    <cofactor evidence="19">
        <name>Cu(2+)</name>
        <dbReference type="ChEBI" id="CHEBI:29036"/>
    </cofactor>
    <text evidence="19">Binds 1 copper ion per subunit, denoted as copper B.</text>
</comment>
<feature type="transmembrane region" description="Helical" evidence="21">
    <location>
        <begin position="62"/>
        <end position="82"/>
    </location>
</feature>
<evidence type="ECO:0000313" key="24">
    <source>
        <dbReference type="Proteomes" id="UP000000238"/>
    </source>
</evidence>
<dbReference type="EC" id="7.1.1.9" evidence="5"/>
<feature type="transmembrane region" description="Helical" evidence="21">
    <location>
        <begin position="129"/>
        <end position="151"/>
    </location>
</feature>
<gene>
    <name evidence="23" type="primary">ccoN</name>
    <name evidence="23" type="ordered locus">HCH_02276</name>
</gene>
<evidence type="ECO:0000256" key="12">
    <source>
        <dbReference type="ARBA" id="ARBA00022967"/>
    </source>
</evidence>
<keyword evidence="17 21" id="KW-0472">Membrane</keyword>
<feature type="transmembrane region" description="Helical" evidence="21">
    <location>
        <begin position="435"/>
        <end position="457"/>
    </location>
</feature>
<dbReference type="InterPro" id="IPR023615">
    <property type="entry name" value="Cyt_c_Oxase_su1_BS"/>
</dbReference>
<comment type="pathway">
    <text evidence="3">Energy metabolism; oxidative phosphorylation.</text>
</comment>
<dbReference type="AlphaFoldDB" id="Q2SJS3"/>
<feature type="transmembrane region" description="Helical" evidence="21">
    <location>
        <begin position="275"/>
        <end position="295"/>
    </location>
</feature>
<evidence type="ECO:0000256" key="4">
    <source>
        <dbReference type="ARBA" id="ARBA00009578"/>
    </source>
</evidence>
<dbReference type="GO" id="GO:0020037">
    <property type="term" value="F:heme binding"/>
    <property type="evidence" value="ECO:0007669"/>
    <property type="project" value="InterPro"/>
</dbReference>
<dbReference type="OrthoDB" id="9806838at2"/>
<evidence type="ECO:0000256" key="5">
    <source>
        <dbReference type="ARBA" id="ARBA00012949"/>
    </source>
</evidence>
<dbReference type="FunFam" id="1.20.210.10:FF:000005">
    <property type="entry name" value="Cytochrome c oxidase, cbb3-type, subunit I"/>
    <property type="match status" value="1"/>
</dbReference>
<feature type="transmembrane region" description="Helical" evidence="21">
    <location>
        <begin position="379"/>
        <end position="402"/>
    </location>
</feature>
<keyword evidence="6 20" id="KW-0813">Transport</keyword>
<dbReference type="Proteomes" id="UP000000238">
    <property type="component" value="Chromosome"/>
</dbReference>
<dbReference type="PROSITE" id="PS00077">
    <property type="entry name" value="COX1_CUB"/>
    <property type="match status" value="1"/>
</dbReference>
<sequence length="481" mass="53579">MNTVSANETYNYKVVRQFAIMTVVWGIVGMAVGVLIAAQLVWPELNTHYPWFHFGRLRPLHTNAVIFAFGGCALFATSYYVVQRTSQASLFSNGLASFTFWGWQAIIVLAAITLPLGYTTSKEYAELEWPIDILIAVVWVAYAIVFFGTVAKRKSKHIYVANWFFGAFIITVAVLHIGNSMAIPVSAMKSYSVYAGAIDAMVQWWWGHNAVGFFLTAGFLGIMYYFVPKQAERPVYSYRLSIVHFWALISIYVWAGAHHLHYSALPDWAQSAGMVMSLILLAPSWGGMINGMMTLSGAWHKLRTDPVLRFLVVSLSFYGMSTFEGPMMSIKTVNALSHNTDWTIGHVHSGALGWVAMISIGALYHLIPRLYGLKEMYSVQLVNVHFWLATIGTVLYIAAMWVNGIMQGLMWRAVNEDGTLTYSFVQALNASYPGYAVRVLGGAIFLTGMLVMAYNTWKTVRQRDAKAIDALPQADSVPQAV</sequence>
<dbReference type="PANTHER" id="PTHR10422:SF29">
    <property type="entry name" value="CYTOCHROME C OXIDASE SUBUNIT 1 HOMOLOG, BACTEROID"/>
    <property type="match status" value="1"/>
</dbReference>
<dbReference type="GO" id="GO:0016491">
    <property type="term" value="F:oxidoreductase activity"/>
    <property type="evidence" value="ECO:0007669"/>
    <property type="project" value="UniProtKB-KW"/>
</dbReference>
<dbReference type="GO" id="GO:0006119">
    <property type="term" value="P:oxidative phosphorylation"/>
    <property type="evidence" value="ECO:0007669"/>
    <property type="project" value="UniProtKB-UniPathway"/>
</dbReference>
<evidence type="ECO:0000259" key="22">
    <source>
        <dbReference type="PROSITE" id="PS50855"/>
    </source>
</evidence>
<dbReference type="GO" id="GO:0022904">
    <property type="term" value="P:respiratory electron transport chain"/>
    <property type="evidence" value="ECO:0007669"/>
    <property type="project" value="TreeGrafter"/>
</dbReference>
<dbReference type="Gene3D" id="1.20.210.10">
    <property type="entry name" value="Cytochrome c oxidase-like, subunit I domain"/>
    <property type="match status" value="1"/>
</dbReference>
<evidence type="ECO:0000256" key="9">
    <source>
        <dbReference type="ARBA" id="ARBA00022660"/>
    </source>
</evidence>
<feature type="domain" description="Cytochrome oxidase subunit I profile" evidence="22">
    <location>
        <begin position="18"/>
        <end position="481"/>
    </location>
</feature>
<keyword evidence="13 20" id="KW-0249">Electron transport</keyword>
<evidence type="ECO:0000256" key="10">
    <source>
        <dbReference type="ARBA" id="ARBA00022692"/>
    </source>
</evidence>
<dbReference type="InterPro" id="IPR000883">
    <property type="entry name" value="Cyt_C_Oxase_1"/>
</dbReference>
<dbReference type="InterPro" id="IPR023616">
    <property type="entry name" value="Cyt_c_oxase-like_su1_dom"/>
</dbReference>
<dbReference type="InterPro" id="IPR004677">
    <property type="entry name" value="Cyt_c_oxidase_cbb3_su1"/>
</dbReference>
<feature type="binding site" evidence="19">
    <location>
        <position position="259"/>
    </location>
    <ligand>
        <name>Cu cation</name>
        <dbReference type="ChEBI" id="CHEBI:23378"/>
        <label>B</label>
    </ligand>
</feature>
<name>Q2SJS3_HAHCH</name>
<reference evidence="23 24" key="1">
    <citation type="journal article" date="2005" name="Nucleic Acids Res.">
        <title>Genomic blueprint of Hahella chejuensis, a marine microbe producing an algicidal agent.</title>
        <authorList>
            <person name="Jeong H."/>
            <person name="Yim J.H."/>
            <person name="Lee C."/>
            <person name="Choi S.-H."/>
            <person name="Park Y.K."/>
            <person name="Yoon S.H."/>
            <person name="Hur C.-G."/>
            <person name="Kang H.-Y."/>
            <person name="Kim D."/>
            <person name="Lee H.H."/>
            <person name="Park K.H."/>
            <person name="Park S.-H."/>
            <person name="Park H.-S."/>
            <person name="Lee H.K."/>
            <person name="Oh T.K."/>
            <person name="Kim J.F."/>
        </authorList>
    </citation>
    <scope>NUCLEOTIDE SEQUENCE [LARGE SCALE GENOMIC DNA]</scope>
    <source>
        <strain evidence="23 24">KCTC 2396</strain>
    </source>
</reference>
<dbReference type="SUPFAM" id="SSF81442">
    <property type="entry name" value="Cytochrome c oxidase subunit I-like"/>
    <property type="match status" value="1"/>
</dbReference>
<feature type="binding site" evidence="19">
    <location>
        <position position="258"/>
    </location>
    <ligand>
        <name>Cu cation</name>
        <dbReference type="ChEBI" id="CHEBI:23378"/>
        <label>B</label>
    </ligand>
</feature>
<keyword evidence="9 20" id="KW-0679">Respiratory chain</keyword>
<dbReference type="NCBIfam" id="TIGR00780">
    <property type="entry name" value="ccoN"/>
    <property type="match status" value="1"/>
</dbReference>
<keyword evidence="23" id="KW-0560">Oxidoreductase</keyword>
<keyword evidence="7" id="KW-1003">Cell membrane</keyword>
<evidence type="ECO:0000313" key="23">
    <source>
        <dbReference type="EMBL" id="ABC29101.1"/>
    </source>
</evidence>
<dbReference type="eggNOG" id="COG3278">
    <property type="taxonomic scope" value="Bacteria"/>
</dbReference>
<evidence type="ECO:0000256" key="16">
    <source>
        <dbReference type="ARBA" id="ARBA00023008"/>
    </source>
</evidence>
<evidence type="ECO:0000256" key="14">
    <source>
        <dbReference type="ARBA" id="ARBA00022989"/>
    </source>
</evidence>
<feature type="transmembrane region" description="Helical" evidence="21">
    <location>
        <begin position="18"/>
        <end position="42"/>
    </location>
</feature>
<evidence type="ECO:0000256" key="6">
    <source>
        <dbReference type="ARBA" id="ARBA00022448"/>
    </source>
</evidence>
<feature type="transmembrane region" description="Helical" evidence="21">
    <location>
        <begin position="163"/>
        <end position="185"/>
    </location>
</feature>
<dbReference type="UniPathway" id="UPA00705"/>
<evidence type="ECO:0000256" key="3">
    <source>
        <dbReference type="ARBA" id="ARBA00004673"/>
    </source>
</evidence>
<feature type="transmembrane region" description="Helical" evidence="21">
    <location>
        <begin position="238"/>
        <end position="255"/>
    </location>
</feature>
<keyword evidence="16" id="KW-0186">Copper</keyword>
<keyword evidence="11 19" id="KW-0479">Metal-binding</keyword>
<dbReference type="HOGENOM" id="CLU_017702_3_4_6"/>
<keyword evidence="24" id="KW-1185">Reference proteome</keyword>
<keyword evidence="12" id="KW-1278">Translocase</keyword>
<evidence type="ECO:0000256" key="13">
    <source>
        <dbReference type="ARBA" id="ARBA00022982"/>
    </source>
</evidence>
<evidence type="ECO:0000256" key="20">
    <source>
        <dbReference type="RuleBase" id="RU000370"/>
    </source>
</evidence>
<feature type="transmembrane region" description="Helical" evidence="21">
    <location>
        <begin position="94"/>
        <end position="117"/>
    </location>
</feature>
<evidence type="ECO:0000256" key="21">
    <source>
        <dbReference type="SAM" id="Phobius"/>
    </source>
</evidence>
<organism evidence="23 24">
    <name type="scientific">Hahella chejuensis (strain KCTC 2396)</name>
    <dbReference type="NCBI Taxonomy" id="349521"/>
    <lineage>
        <taxon>Bacteria</taxon>
        <taxon>Pseudomonadati</taxon>
        <taxon>Pseudomonadota</taxon>
        <taxon>Gammaproteobacteria</taxon>
        <taxon>Oceanospirillales</taxon>
        <taxon>Hahellaceae</taxon>
        <taxon>Hahella</taxon>
    </lineage>
</organism>
<evidence type="ECO:0000256" key="15">
    <source>
        <dbReference type="ARBA" id="ARBA00023004"/>
    </source>
</evidence>
<dbReference type="GO" id="GO:0005886">
    <property type="term" value="C:plasma membrane"/>
    <property type="evidence" value="ECO:0007669"/>
    <property type="project" value="UniProtKB-SubCell"/>
</dbReference>
<proteinExistence type="inferred from homology"/>
<feature type="transmembrane region" description="Helical" evidence="21">
    <location>
        <begin position="347"/>
        <end position="367"/>
    </location>
</feature>
<comment type="cofactor">
    <cofactor evidence="1">
        <name>heme b</name>
        <dbReference type="ChEBI" id="CHEBI:60344"/>
    </cofactor>
</comment>
<evidence type="ECO:0000256" key="7">
    <source>
        <dbReference type="ARBA" id="ARBA00022475"/>
    </source>
</evidence>
<comment type="cofactor">
    <cofactor evidence="19">
        <name>heme</name>
        <dbReference type="ChEBI" id="CHEBI:30413"/>
    </cofactor>
    <text evidence="19">Binds 2 heme groups per subunit, denoted as high- and low-spin.</text>
</comment>
<evidence type="ECO:0000256" key="19">
    <source>
        <dbReference type="PIRSR" id="PIRSR604677-50"/>
    </source>
</evidence>
<evidence type="ECO:0000256" key="18">
    <source>
        <dbReference type="ARBA" id="ARBA00047816"/>
    </source>
</evidence>
<feature type="transmembrane region" description="Helical" evidence="21">
    <location>
        <begin position="307"/>
        <end position="327"/>
    </location>
</feature>
<evidence type="ECO:0000256" key="11">
    <source>
        <dbReference type="ARBA" id="ARBA00022723"/>
    </source>
</evidence>
<feature type="transmembrane region" description="Helical" evidence="21">
    <location>
        <begin position="205"/>
        <end position="226"/>
    </location>
</feature>
<dbReference type="PROSITE" id="PS50855">
    <property type="entry name" value="COX1"/>
    <property type="match status" value="1"/>
</dbReference>
<dbReference type="KEGG" id="hch:HCH_02276"/>
<feature type="binding site" description="axial binding residue" evidence="19">
    <location>
        <position position="346"/>
    </location>
    <ligand>
        <name>heme b</name>
        <dbReference type="ChEBI" id="CHEBI:60344"/>
        <label>2; high-spin</label>
    </ligand>
    <ligandPart>
        <name>Fe</name>
        <dbReference type="ChEBI" id="CHEBI:18248"/>
    </ligandPart>
</feature>
<dbReference type="EMBL" id="CP000155">
    <property type="protein sequence ID" value="ABC29101.1"/>
    <property type="molecule type" value="Genomic_DNA"/>
</dbReference>
<dbReference type="PANTHER" id="PTHR10422">
    <property type="entry name" value="CYTOCHROME C OXIDASE SUBUNIT 1"/>
    <property type="match status" value="1"/>
</dbReference>
<dbReference type="InterPro" id="IPR036927">
    <property type="entry name" value="Cyt_c_oxase-like_su1_sf"/>
</dbReference>
<comment type="similarity">
    <text evidence="4 20">Belongs to the heme-copper respiratory oxidase family.</text>
</comment>
<feature type="binding site" description="axial binding residue" evidence="19">
    <location>
        <position position="61"/>
    </location>
    <ligand>
        <name>heme b</name>
        <dbReference type="ChEBI" id="CHEBI:60344"/>
        <label>1; low-spin</label>
    </ligand>
    <ligandPart>
        <name>Fe</name>
        <dbReference type="ChEBI" id="CHEBI:18248"/>
    </ligandPart>
</feature>
<keyword evidence="8 19" id="KW-0349">Heme</keyword>
<protein>
    <recommendedName>
        <fullName evidence="5">cytochrome-c oxidase</fullName>
        <ecNumber evidence="5">7.1.1.9</ecNumber>
    </recommendedName>
</protein>
<dbReference type="STRING" id="349521.HCH_02276"/>
<dbReference type="Pfam" id="PF00115">
    <property type="entry name" value="COX1"/>
    <property type="match status" value="1"/>
</dbReference>
<keyword evidence="15 19" id="KW-0408">Iron</keyword>
<dbReference type="GO" id="GO:0046872">
    <property type="term" value="F:metal ion binding"/>
    <property type="evidence" value="ECO:0007669"/>
    <property type="project" value="UniProtKB-KW"/>
</dbReference>
<dbReference type="GO" id="GO:0004129">
    <property type="term" value="F:cytochrome-c oxidase activity"/>
    <property type="evidence" value="ECO:0007669"/>
    <property type="project" value="UniProtKB-EC"/>
</dbReference>
<evidence type="ECO:0000256" key="1">
    <source>
        <dbReference type="ARBA" id="ARBA00001970"/>
    </source>
</evidence>
<dbReference type="RefSeq" id="WP_011396170.1">
    <property type="nucleotide sequence ID" value="NC_007645.1"/>
</dbReference>
<feature type="binding site" description="axial binding residue" evidence="19">
    <location>
        <position position="348"/>
    </location>
    <ligand>
        <name>heme b</name>
        <dbReference type="ChEBI" id="CHEBI:60344"/>
        <label>1; low-spin</label>
    </ligand>
    <ligandPart>
        <name>Fe</name>
        <dbReference type="ChEBI" id="CHEBI:18248"/>
    </ligandPart>
</feature>
<feature type="binding site" evidence="19">
    <location>
        <position position="208"/>
    </location>
    <ligand>
        <name>Cu cation</name>
        <dbReference type="ChEBI" id="CHEBI:23378"/>
        <label>B</label>
    </ligand>
</feature>
<comment type="subcellular location">
    <subcellularLocation>
        <location evidence="2">Cell membrane</location>
        <topology evidence="2">Multi-pass membrane protein</topology>
    </subcellularLocation>
</comment>
<evidence type="ECO:0000256" key="8">
    <source>
        <dbReference type="ARBA" id="ARBA00022617"/>
    </source>
</evidence>
<keyword evidence="14 21" id="KW-1133">Transmembrane helix</keyword>
<evidence type="ECO:0000256" key="2">
    <source>
        <dbReference type="ARBA" id="ARBA00004651"/>
    </source>
</evidence>
<keyword evidence="10 20" id="KW-0812">Transmembrane</keyword>
<dbReference type="GO" id="GO:0015990">
    <property type="term" value="P:electron transport coupled proton transport"/>
    <property type="evidence" value="ECO:0007669"/>
    <property type="project" value="TreeGrafter"/>
</dbReference>